<feature type="compositionally biased region" description="Low complexity" evidence="1">
    <location>
        <begin position="274"/>
        <end position="284"/>
    </location>
</feature>
<feature type="region of interest" description="Disordered" evidence="1">
    <location>
        <begin position="343"/>
        <end position="412"/>
    </location>
</feature>
<proteinExistence type="predicted"/>
<evidence type="ECO:0000313" key="2">
    <source>
        <dbReference type="EMBL" id="EDQ99200.1"/>
    </source>
</evidence>
<dbReference type="GeneID" id="6085808"/>
<reference evidence="2 3" key="1">
    <citation type="journal article" date="2008" name="Nature">
        <title>The genome of Laccaria bicolor provides insights into mycorrhizal symbiosis.</title>
        <authorList>
            <person name="Martin F."/>
            <person name="Aerts A."/>
            <person name="Ahren D."/>
            <person name="Brun A."/>
            <person name="Danchin E.G.J."/>
            <person name="Duchaussoy F."/>
            <person name="Gibon J."/>
            <person name="Kohler A."/>
            <person name="Lindquist E."/>
            <person name="Pereda V."/>
            <person name="Salamov A."/>
            <person name="Shapiro H.J."/>
            <person name="Wuyts J."/>
            <person name="Blaudez D."/>
            <person name="Buee M."/>
            <person name="Brokstein P."/>
            <person name="Canbaeck B."/>
            <person name="Cohen D."/>
            <person name="Courty P.E."/>
            <person name="Coutinho P.M."/>
            <person name="Delaruelle C."/>
            <person name="Detter J.C."/>
            <person name="Deveau A."/>
            <person name="DiFazio S."/>
            <person name="Duplessis S."/>
            <person name="Fraissinet-Tachet L."/>
            <person name="Lucic E."/>
            <person name="Frey-Klett P."/>
            <person name="Fourrey C."/>
            <person name="Feussner I."/>
            <person name="Gay G."/>
            <person name="Grimwood J."/>
            <person name="Hoegger P.J."/>
            <person name="Jain P."/>
            <person name="Kilaru S."/>
            <person name="Labbe J."/>
            <person name="Lin Y.C."/>
            <person name="Legue V."/>
            <person name="Le Tacon F."/>
            <person name="Marmeisse R."/>
            <person name="Melayah D."/>
            <person name="Montanini B."/>
            <person name="Muratet M."/>
            <person name="Nehls U."/>
            <person name="Niculita-Hirzel H."/>
            <person name="Oudot-Le Secq M.P."/>
            <person name="Peter M."/>
            <person name="Quesneville H."/>
            <person name="Rajashekar B."/>
            <person name="Reich M."/>
            <person name="Rouhier N."/>
            <person name="Schmutz J."/>
            <person name="Yin T."/>
            <person name="Chalot M."/>
            <person name="Henrissat B."/>
            <person name="Kuees U."/>
            <person name="Lucas S."/>
            <person name="Van de Peer Y."/>
            <person name="Podila G.K."/>
            <person name="Polle A."/>
            <person name="Pukkila P.J."/>
            <person name="Richardson P.M."/>
            <person name="Rouze P."/>
            <person name="Sanders I.R."/>
            <person name="Stajich J.E."/>
            <person name="Tunlid A."/>
            <person name="Tuskan G."/>
            <person name="Grigoriev I.V."/>
        </authorList>
    </citation>
    <scope>NUCLEOTIDE SEQUENCE [LARGE SCALE GENOMIC DNA]</scope>
    <source>
        <strain evidence="3">S238N-H82 / ATCC MYA-4686</strain>
    </source>
</reference>
<feature type="compositionally biased region" description="Low complexity" evidence="1">
    <location>
        <begin position="309"/>
        <end position="320"/>
    </location>
</feature>
<protein>
    <submittedName>
        <fullName evidence="2">Predicted protein</fullName>
    </submittedName>
</protein>
<dbReference type="AlphaFoldDB" id="B0E1U6"/>
<dbReference type="RefSeq" id="XP_001890167.1">
    <property type="nucleotide sequence ID" value="XM_001890132.1"/>
</dbReference>
<dbReference type="Proteomes" id="UP000001194">
    <property type="component" value="Unassembled WGS sequence"/>
</dbReference>
<sequence>MPTFHHWSNIWSPVGPFHTVDLEWTIVTLPAGFSYYWEDHHHPVHPLHSETRSFQTPQQGSIQTLSPTTAQTTTTTEGNGSNLPHRPPHTSPALAASFKDPPTPAQQIILNAKARNKDKKTAKGKEKEWPANAQGKLTDPAFVDLHIPTHPSNASGYPPPRPSLSKMTPNLTPSPMCTTDTLSSSPSREAPPLYAQFTSQGTLDVPGTLLMVAKRFEKLKKWTVGHVGERCKEVSASVSGSVASIVTPPTSSIVTHLTGSLSGPSMPIHHRRLSSTTATSPPMTSKKRESGTRLPYHAGDYSSPPDTLSPGNSPPSSISSAMRPLSTAISGLPLHTSSGLGTLPGSSYSTTSLSSLASAQHPHQQKDEEHNNDCLPPKSAAGKRQTSVSPTPRKRYTVALGGSITAPPDEDEFSSNAASLFCTTAANTAANTNANIHTHTDPPATAPLLRRVGTPRWYSRDDDDDKKEEEGAGEFGEGEETIGKSSGIKLKNANGSLSSTTSNSISPGGPGGGDYKSTATTSPSPSTRRIRAQSAYGYASLLPPQTPLQTPTMGTTAPLKPKLRSRSSERLSSGTSSIGTGDGMISGGLGGGGDQVRGPVVVEEAPAKSRGVTGEDANAKTCGEGPDWAVGCVS</sequence>
<dbReference type="InParanoid" id="B0E1U6"/>
<feature type="compositionally biased region" description="Low complexity" evidence="1">
    <location>
        <begin position="517"/>
        <end position="527"/>
    </location>
</feature>
<accession>B0E1U6</accession>
<feature type="region of interest" description="Disordered" evidence="1">
    <location>
        <begin position="257"/>
        <end position="322"/>
    </location>
</feature>
<feature type="compositionally biased region" description="Low complexity" evidence="1">
    <location>
        <begin position="570"/>
        <end position="579"/>
    </location>
</feature>
<feature type="region of interest" description="Disordered" evidence="1">
    <location>
        <begin position="434"/>
        <end position="634"/>
    </location>
</feature>
<feature type="compositionally biased region" description="Polar residues" evidence="1">
    <location>
        <begin position="52"/>
        <end position="63"/>
    </location>
</feature>
<name>B0E1U6_LACBS</name>
<dbReference type="KEGG" id="lbc:LACBIDRAFT_335261"/>
<feature type="compositionally biased region" description="Low complexity" evidence="1">
    <location>
        <begin position="343"/>
        <end position="358"/>
    </location>
</feature>
<feature type="compositionally biased region" description="Low complexity" evidence="1">
    <location>
        <begin position="494"/>
        <end position="507"/>
    </location>
</feature>
<dbReference type="EMBL" id="DS547170">
    <property type="protein sequence ID" value="EDQ99200.1"/>
    <property type="molecule type" value="Genomic_DNA"/>
</dbReference>
<dbReference type="OrthoDB" id="3269842at2759"/>
<gene>
    <name evidence="2" type="ORF">LACBIDRAFT_335261</name>
</gene>
<feature type="compositionally biased region" description="Gly residues" evidence="1">
    <location>
        <begin position="580"/>
        <end position="595"/>
    </location>
</feature>
<feature type="compositionally biased region" description="Low complexity" evidence="1">
    <location>
        <begin position="541"/>
        <end position="552"/>
    </location>
</feature>
<organism evidence="3">
    <name type="scientific">Laccaria bicolor (strain S238N-H82 / ATCC MYA-4686)</name>
    <name type="common">Bicoloured deceiver</name>
    <name type="synonym">Laccaria laccata var. bicolor</name>
    <dbReference type="NCBI Taxonomy" id="486041"/>
    <lineage>
        <taxon>Eukaryota</taxon>
        <taxon>Fungi</taxon>
        <taxon>Dikarya</taxon>
        <taxon>Basidiomycota</taxon>
        <taxon>Agaricomycotina</taxon>
        <taxon>Agaricomycetes</taxon>
        <taxon>Agaricomycetidae</taxon>
        <taxon>Agaricales</taxon>
        <taxon>Agaricineae</taxon>
        <taxon>Hydnangiaceae</taxon>
        <taxon>Laccaria</taxon>
    </lineage>
</organism>
<evidence type="ECO:0000313" key="3">
    <source>
        <dbReference type="Proteomes" id="UP000001194"/>
    </source>
</evidence>
<feature type="compositionally biased region" description="Low complexity" evidence="1">
    <location>
        <begin position="64"/>
        <end position="76"/>
    </location>
</feature>
<feature type="region of interest" description="Disordered" evidence="1">
    <location>
        <begin position="47"/>
        <end position="101"/>
    </location>
</feature>
<dbReference type="HOGENOM" id="CLU_013867_0_0_1"/>
<evidence type="ECO:0000256" key="1">
    <source>
        <dbReference type="SAM" id="MobiDB-lite"/>
    </source>
</evidence>
<keyword evidence="3" id="KW-1185">Reference proteome</keyword>